<sequence length="40" mass="4616">MEKKQKTNEHKLCKSHKIIPRSLSAHVPSAAGLQWSFSRR</sequence>
<protein>
    <submittedName>
        <fullName evidence="1">Uncharacterized protein</fullName>
    </submittedName>
</protein>
<organism evidence="1">
    <name type="scientific">Anguilla anguilla</name>
    <name type="common">European freshwater eel</name>
    <name type="synonym">Muraena anguilla</name>
    <dbReference type="NCBI Taxonomy" id="7936"/>
    <lineage>
        <taxon>Eukaryota</taxon>
        <taxon>Metazoa</taxon>
        <taxon>Chordata</taxon>
        <taxon>Craniata</taxon>
        <taxon>Vertebrata</taxon>
        <taxon>Euteleostomi</taxon>
        <taxon>Actinopterygii</taxon>
        <taxon>Neopterygii</taxon>
        <taxon>Teleostei</taxon>
        <taxon>Anguilliformes</taxon>
        <taxon>Anguillidae</taxon>
        <taxon>Anguilla</taxon>
    </lineage>
</organism>
<dbReference type="EMBL" id="GBXM01075304">
    <property type="protein sequence ID" value="JAH33273.1"/>
    <property type="molecule type" value="Transcribed_RNA"/>
</dbReference>
<reference evidence="1" key="2">
    <citation type="journal article" date="2015" name="Fish Shellfish Immunol.">
        <title>Early steps in the European eel (Anguilla anguilla)-Vibrio vulnificus interaction in the gills: Role of the RtxA13 toxin.</title>
        <authorList>
            <person name="Callol A."/>
            <person name="Pajuelo D."/>
            <person name="Ebbesson L."/>
            <person name="Teles M."/>
            <person name="MacKenzie S."/>
            <person name="Amaro C."/>
        </authorList>
    </citation>
    <scope>NUCLEOTIDE SEQUENCE</scope>
</reference>
<proteinExistence type="predicted"/>
<reference evidence="1" key="1">
    <citation type="submission" date="2014-11" db="EMBL/GenBank/DDBJ databases">
        <authorList>
            <person name="Amaro Gonzalez C."/>
        </authorList>
    </citation>
    <scope>NUCLEOTIDE SEQUENCE</scope>
</reference>
<accession>A0A0E9RYF1</accession>
<name>A0A0E9RYF1_ANGAN</name>
<evidence type="ECO:0000313" key="1">
    <source>
        <dbReference type="EMBL" id="JAH33273.1"/>
    </source>
</evidence>
<dbReference type="AlphaFoldDB" id="A0A0E9RYF1"/>